<protein>
    <submittedName>
        <fullName evidence="2">Dna-binding protein bin4</fullName>
    </submittedName>
</protein>
<dbReference type="OrthoDB" id="549068at2759"/>
<dbReference type="GO" id="GO:0009330">
    <property type="term" value="C:DNA topoisomerase type II (double strand cut, ATP-hydrolyzing) complex"/>
    <property type="evidence" value="ECO:0007669"/>
    <property type="project" value="InterPro"/>
</dbReference>
<feature type="compositionally biased region" description="Basic and acidic residues" evidence="1">
    <location>
        <begin position="104"/>
        <end position="117"/>
    </location>
</feature>
<gene>
    <name evidence="2" type="ORF">FRX31_012858</name>
</gene>
<feature type="compositionally biased region" description="Polar residues" evidence="1">
    <location>
        <begin position="357"/>
        <end position="368"/>
    </location>
</feature>
<accession>A0A7J6WKR9</accession>
<name>A0A7J6WKR9_THATH</name>
<reference evidence="2 3" key="1">
    <citation type="submission" date="2020-06" db="EMBL/GenBank/DDBJ databases">
        <title>Transcriptomic and genomic resources for Thalictrum thalictroides and T. hernandezii: Facilitating candidate gene discovery in an emerging model plant lineage.</title>
        <authorList>
            <person name="Arias T."/>
            <person name="Riano-Pachon D.M."/>
            <person name="Di Stilio V.S."/>
        </authorList>
    </citation>
    <scope>NUCLEOTIDE SEQUENCE [LARGE SCALE GENOMIC DNA]</scope>
    <source>
        <strain evidence="3">cv. WT478/WT964</strain>
        <tissue evidence="2">Leaves</tissue>
    </source>
</reference>
<feature type="region of interest" description="Disordered" evidence="1">
    <location>
        <begin position="344"/>
        <end position="422"/>
    </location>
</feature>
<dbReference type="EMBL" id="JABWDY010014562">
    <property type="protein sequence ID" value="KAF5197558.1"/>
    <property type="molecule type" value="Genomic_DNA"/>
</dbReference>
<dbReference type="PANTHER" id="PTHR34810:SF1">
    <property type="entry name" value="DNA-BINDING PROTEIN BIN4"/>
    <property type="match status" value="1"/>
</dbReference>
<dbReference type="PANTHER" id="PTHR34810">
    <property type="entry name" value="DNA-BINDING PROTEIN BIN4"/>
    <property type="match status" value="1"/>
</dbReference>
<evidence type="ECO:0000256" key="1">
    <source>
        <dbReference type="SAM" id="MobiDB-lite"/>
    </source>
</evidence>
<dbReference type="GO" id="GO:0003690">
    <property type="term" value="F:double-stranded DNA binding"/>
    <property type="evidence" value="ECO:0007669"/>
    <property type="project" value="InterPro"/>
</dbReference>
<feature type="region of interest" description="Disordered" evidence="1">
    <location>
        <begin position="51"/>
        <end position="143"/>
    </location>
</feature>
<keyword evidence="3" id="KW-1185">Reference proteome</keyword>
<organism evidence="2 3">
    <name type="scientific">Thalictrum thalictroides</name>
    <name type="common">Rue-anemone</name>
    <name type="synonym">Anemone thalictroides</name>
    <dbReference type="NCBI Taxonomy" id="46969"/>
    <lineage>
        <taxon>Eukaryota</taxon>
        <taxon>Viridiplantae</taxon>
        <taxon>Streptophyta</taxon>
        <taxon>Embryophyta</taxon>
        <taxon>Tracheophyta</taxon>
        <taxon>Spermatophyta</taxon>
        <taxon>Magnoliopsida</taxon>
        <taxon>Ranunculales</taxon>
        <taxon>Ranunculaceae</taxon>
        <taxon>Thalictroideae</taxon>
        <taxon>Thalictrum</taxon>
    </lineage>
</organism>
<feature type="compositionally biased region" description="Basic and acidic residues" evidence="1">
    <location>
        <begin position="128"/>
        <end position="140"/>
    </location>
</feature>
<dbReference type="InterPro" id="IPR033246">
    <property type="entry name" value="BIN4"/>
</dbReference>
<dbReference type="GO" id="GO:0005634">
    <property type="term" value="C:nucleus"/>
    <property type="evidence" value="ECO:0007669"/>
    <property type="project" value="TreeGrafter"/>
</dbReference>
<keyword evidence="2" id="KW-0238">DNA-binding</keyword>
<evidence type="ECO:0000313" key="3">
    <source>
        <dbReference type="Proteomes" id="UP000554482"/>
    </source>
</evidence>
<comment type="caution">
    <text evidence="2">The sequence shown here is derived from an EMBL/GenBank/DDBJ whole genome shotgun (WGS) entry which is preliminary data.</text>
</comment>
<dbReference type="GO" id="GO:0042023">
    <property type="term" value="P:DNA endoreduplication"/>
    <property type="evidence" value="ECO:0007669"/>
    <property type="project" value="InterPro"/>
</dbReference>
<evidence type="ECO:0000313" key="2">
    <source>
        <dbReference type="EMBL" id="KAF5197558.1"/>
    </source>
</evidence>
<dbReference type="Proteomes" id="UP000554482">
    <property type="component" value="Unassembled WGS sequence"/>
</dbReference>
<feature type="compositionally biased region" description="Basic residues" evidence="1">
    <location>
        <begin position="378"/>
        <end position="413"/>
    </location>
</feature>
<dbReference type="GO" id="GO:0051276">
    <property type="term" value="P:chromosome organization"/>
    <property type="evidence" value="ECO:0007669"/>
    <property type="project" value="TreeGrafter"/>
</dbReference>
<sequence length="496" mass="55010">MSNSREGSPDWLHSYQAPIRSFLTLSSDSEPSATSSPIEEDEISYKEPAIRIIKPSKSDQNQATVLIDSEEDSPVITPPKSKSLKSRVKTETLKRKRGDGVNGEDVKEEILEKPVEPKKRKGSGVKQEAIKEEILEKTSEPHVSSRLPLMISEKVHRSKRSSLKGAYRWHLRAEHRHWGLRHTPQGFEKGDGVNGEDVKEEILEKPVEPKKRKGSGVKQEAIKEEILEKTSEPHVSSRLPLMISEKVHRSKALVECEGESIDMSGDVGAVGRVVITDAQSGDPEMLLDLKGTIYKTTVIPSRTFCVVSFNQAEAKIEAVMNDFIQLKPISNVYEAETMIEGTLDGFSYDSEEETNRLQKPNGRQSDQNNEGDELANGKTKKKAEKSLRMTRRKGKTAAKPPKKGTNKTQGPKKAKNDEGNHGLAKQEQVLAEQRKGVAMQEDGVHHLIILPCMYNEGGKAGGVPLNCMGIRTSCIKMVGKKLLVALLFVAESYGFI</sequence>
<proteinExistence type="predicted"/>
<dbReference type="AlphaFoldDB" id="A0A7J6WKR9"/>